<organism evidence="2 3">
    <name type="scientific">Planotetraspora mira</name>
    <dbReference type="NCBI Taxonomy" id="58121"/>
    <lineage>
        <taxon>Bacteria</taxon>
        <taxon>Bacillati</taxon>
        <taxon>Actinomycetota</taxon>
        <taxon>Actinomycetes</taxon>
        <taxon>Streptosporangiales</taxon>
        <taxon>Streptosporangiaceae</taxon>
        <taxon>Planotetraspora</taxon>
    </lineage>
</organism>
<evidence type="ECO:0000313" key="3">
    <source>
        <dbReference type="Proteomes" id="UP000650628"/>
    </source>
</evidence>
<accession>A0A8J3XA22</accession>
<feature type="transmembrane region" description="Helical" evidence="1">
    <location>
        <begin position="37"/>
        <end position="58"/>
    </location>
</feature>
<evidence type="ECO:0008006" key="4">
    <source>
        <dbReference type="Google" id="ProtNLM"/>
    </source>
</evidence>
<sequence>MLLLVCGIGTLIAIAGIIVGIIAITRRSNKRRAIVGLCLSALTLLLGLIAGVVIYNWYQSKNLGECFDPSLYPSQEAAQRCVEDKLGGTQPENAI</sequence>
<comment type="caution">
    <text evidence="2">The sequence shown here is derived from an EMBL/GenBank/DDBJ whole genome shotgun (WGS) entry which is preliminary data.</text>
</comment>
<reference evidence="2 3" key="1">
    <citation type="submission" date="2021-01" db="EMBL/GenBank/DDBJ databases">
        <title>Whole genome shotgun sequence of Planotetraspora mira NBRC 15435.</title>
        <authorList>
            <person name="Komaki H."/>
            <person name="Tamura T."/>
        </authorList>
    </citation>
    <scope>NUCLEOTIDE SEQUENCE [LARGE SCALE GENOMIC DNA]</scope>
    <source>
        <strain evidence="2 3">NBRC 15435</strain>
    </source>
</reference>
<gene>
    <name evidence="2" type="ORF">Pmi06nite_60560</name>
</gene>
<keyword evidence="1" id="KW-1133">Transmembrane helix</keyword>
<evidence type="ECO:0000313" key="2">
    <source>
        <dbReference type="EMBL" id="GII32614.1"/>
    </source>
</evidence>
<proteinExistence type="predicted"/>
<evidence type="ECO:0000256" key="1">
    <source>
        <dbReference type="SAM" id="Phobius"/>
    </source>
</evidence>
<dbReference type="AlphaFoldDB" id="A0A8J3XA22"/>
<keyword evidence="1" id="KW-0472">Membrane</keyword>
<dbReference type="EMBL" id="BOOO01000035">
    <property type="protein sequence ID" value="GII32614.1"/>
    <property type="molecule type" value="Genomic_DNA"/>
</dbReference>
<feature type="transmembrane region" description="Helical" evidence="1">
    <location>
        <begin position="6"/>
        <end position="25"/>
    </location>
</feature>
<name>A0A8J3XA22_9ACTN</name>
<keyword evidence="1" id="KW-0812">Transmembrane</keyword>
<protein>
    <recommendedName>
        <fullName evidence="4">DUF4190 domain-containing protein</fullName>
    </recommendedName>
</protein>
<dbReference type="Proteomes" id="UP000650628">
    <property type="component" value="Unassembled WGS sequence"/>
</dbReference>
<keyword evidence="3" id="KW-1185">Reference proteome</keyword>